<keyword evidence="2" id="KW-1185">Reference proteome</keyword>
<dbReference type="EMBL" id="KZ820181">
    <property type="protein sequence ID" value="PWN48563.1"/>
    <property type="molecule type" value="Genomic_DNA"/>
</dbReference>
<protein>
    <submittedName>
        <fullName evidence="1">Uncharacterized protein</fullName>
    </submittedName>
</protein>
<evidence type="ECO:0000313" key="2">
    <source>
        <dbReference type="Proteomes" id="UP000245626"/>
    </source>
</evidence>
<organism evidence="1 2">
    <name type="scientific">Violaceomyces palustris</name>
    <dbReference type="NCBI Taxonomy" id="1673888"/>
    <lineage>
        <taxon>Eukaryota</taxon>
        <taxon>Fungi</taxon>
        <taxon>Dikarya</taxon>
        <taxon>Basidiomycota</taxon>
        <taxon>Ustilaginomycotina</taxon>
        <taxon>Ustilaginomycetes</taxon>
        <taxon>Violaceomycetales</taxon>
        <taxon>Violaceomycetaceae</taxon>
        <taxon>Violaceomyces</taxon>
    </lineage>
</organism>
<name>A0ACD0NRU4_9BASI</name>
<evidence type="ECO:0000313" key="1">
    <source>
        <dbReference type="EMBL" id="PWN48563.1"/>
    </source>
</evidence>
<reference evidence="1 2" key="1">
    <citation type="journal article" date="2018" name="Mol. Biol. Evol.">
        <title>Broad Genomic Sampling Reveals a Smut Pathogenic Ancestry of the Fungal Clade Ustilaginomycotina.</title>
        <authorList>
            <person name="Kijpornyongpan T."/>
            <person name="Mondo S.J."/>
            <person name="Barry K."/>
            <person name="Sandor L."/>
            <person name="Lee J."/>
            <person name="Lipzen A."/>
            <person name="Pangilinan J."/>
            <person name="LaButti K."/>
            <person name="Hainaut M."/>
            <person name="Henrissat B."/>
            <person name="Grigoriev I.V."/>
            <person name="Spatafora J.W."/>
            <person name="Aime M.C."/>
        </authorList>
    </citation>
    <scope>NUCLEOTIDE SEQUENCE [LARGE SCALE GENOMIC DNA]</scope>
    <source>
        <strain evidence="1 2">SA 807</strain>
    </source>
</reference>
<dbReference type="Proteomes" id="UP000245626">
    <property type="component" value="Unassembled WGS sequence"/>
</dbReference>
<sequence length="161" mass="18034">MALNWAMLDDVSCQPVPLPEEQTFFQVGNCSLSLKFGDQKVHYEAEGSCYVTNQRVVFVKEGGKPSELVSLSVPLDHFCDYRYIIPIFTAPYIESTVYPVEGGGLPQREPGATSPPKGDLRLWFAQGGGLTMKEALGRAKANFEERRNARREEEQLPAYEE</sequence>
<accession>A0ACD0NRU4</accession>
<proteinExistence type="predicted"/>
<gene>
    <name evidence="1" type="ORF">IE53DRAFT_399513</name>
</gene>